<organism evidence="2 3">
    <name type="scientific">Candidatus Collierbacteria bacterium GW2011_GWB2_44_22</name>
    <dbReference type="NCBI Taxonomy" id="1618387"/>
    <lineage>
        <taxon>Bacteria</taxon>
        <taxon>Candidatus Collieribacteriota</taxon>
    </lineage>
</organism>
<protein>
    <submittedName>
        <fullName evidence="2">Uncharacterized protein</fullName>
    </submittedName>
</protein>
<dbReference type="AlphaFoldDB" id="A0A0G1K4X2"/>
<keyword evidence="1" id="KW-0812">Transmembrane</keyword>
<evidence type="ECO:0000313" key="2">
    <source>
        <dbReference type="EMBL" id="KKT51327.1"/>
    </source>
</evidence>
<keyword evidence="1" id="KW-0472">Membrane</keyword>
<name>A0A0G1K4X2_9BACT</name>
<evidence type="ECO:0000313" key="3">
    <source>
        <dbReference type="Proteomes" id="UP000034006"/>
    </source>
</evidence>
<proteinExistence type="predicted"/>
<accession>A0A0G1K4X2</accession>
<dbReference type="Proteomes" id="UP000034006">
    <property type="component" value="Unassembled WGS sequence"/>
</dbReference>
<reference evidence="2 3" key="1">
    <citation type="journal article" date="2015" name="Nature">
        <title>rRNA introns, odd ribosomes, and small enigmatic genomes across a large radiation of phyla.</title>
        <authorList>
            <person name="Brown C.T."/>
            <person name="Hug L.A."/>
            <person name="Thomas B.C."/>
            <person name="Sharon I."/>
            <person name="Castelle C.J."/>
            <person name="Singh A."/>
            <person name="Wilkins M.J."/>
            <person name="Williams K.H."/>
            <person name="Banfield J.F."/>
        </authorList>
    </citation>
    <scope>NUCLEOTIDE SEQUENCE [LARGE SCALE GENOMIC DNA]</scope>
</reference>
<dbReference type="EMBL" id="LCIH01000013">
    <property type="protein sequence ID" value="KKT51327.1"/>
    <property type="molecule type" value="Genomic_DNA"/>
</dbReference>
<dbReference type="STRING" id="1618387.UW44_C0013G0047"/>
<feature type="transmembrane region" description="Helical" evidence="1">
    <location>
        <begin position="37"/>
        <end position="69"/>
    </location>
</feature>
<keyword evidence="1" id="KW-1133">Transmembrane helix</keyword>
<sequence>MATDQTEIRDLSEKVLLEFEAYDRPHKVWSKEFYSSVIVIAFLVSIIFYFIEGIMPVVVIWALVFMLWAMAKTKPSMIKTTLTSWGLKSLDKTYRYEEMTSFWFETKWSTRLLRINLATVPWHLVVVINLQNEEELKNLLLERVIFQEPPVTWVDKALKWVGEKMPLE</sequence>
<comment type="caution">
    <text evidence="2">The sequence shown here is derived from an EMBL/GenBank/DDBJ whole genome shotgun (WGS) entry which is preliminary data.</text>
</comment>
<evidence type="ECO:0000256" key="1">
    <source>
        <dbReference type="SAM" id="Phobius"/>
    </source>
</evidence>
<gene>
    <name evidence="2" type="ORF">UW44_C0013G0047</name>
</gene>